<dbReference type="OrthoDB" id="10564102at2759"/>
<dbReference type="Proteomes" id="UP000714275">
    <property type="component" value="Unassembled WGS sequence"/>
</dbReference>
<feature type="region of interest" description="Disordered" evidence="1">
    <location>
        <begin position="68"/>
        <end position="89"/>
    </location>
</feature>
<evidence type="ECO:0000256" key="1">
    <source>
        <dbReference type="SAM" id="MobiDB-lite"/>
    </source>
</evidence>
<keyword evidence="3" id="KW-1185">Reference proteome</keyword>
<reference evidence="2" key="1">
    <citation type="journal article" date="2020" name="New Phytol.">
        <title>Comparative genomics reveals dynamic genome evolution in host specialist ectomycorrhizal fungi.</title>
        <authorList>
            <person name="Lofgren L.A."/>
            <person name="Nguyen N.H."/>
            <person name="Vilgalys R."/>
            <person name="Ruytinx J."/>
            <person name="Liao H.L."/>
            <person name="Branco S."/>
            <person name="Kuo A."/>
            <person name="LaButti K."/>
            <person name="Lipzen A."/>
            <person name="Andreopoulos W."/>
            <person name="Pangilinan J."/>
            <person name="Riley R."/>
            <person name="Hundley H."/>
            <person name="Na H."/>
            <person name="Barry K."/>
            <person name="Grigoriev I.V."/>
            <person name="Stajich J.E."/>
            <person name="Kennedy P.G."/>
        </authorList>
    </citation>
    <scope>NUCLEOTIDE SEQUENCE</scope>
    <source>
        <strain evidence="2">DOB743</strain>
    </source>
</reference>
<gene>
    <name evidence="2" type="ORF">EV702DRAFT_1043241</name>
</gene>
<dbReference type="AlphaFoldDB" id="A0A9P7D4Y3"/>
<sequence>MHNQWRRGVDPPSRSRTLLQRKGRHNPAQTQSCAIQKEEGNDPHYTVMHNQQRRGVNPPSRSRTLLQRKGRHYPAQTQSCAIQKRKATTRITRSCTTNRERRRPAVAVTHAPAKEGGIDLHKCSHAQSKKRKASARITRSCATNREETSTRRRSHAHSYKERKPSTSTSAVVCNPKEEGIDLCYTVIHNQQNEGGKSTRRRGRTLVQRMKASTCTSAVMHNPTEGRYRPTGRGHVRPTKKRRHRPAVAVARTRDSQAQCERK</sequence>
<proteinExistence type="predicted"/>
<feature type="region of interest" description="Disordered" evidence="1">
    <location>
        <begin position="1"/>
        <end position="41"/>
    </location>
</feature>
<accession>A0A9P7D4Y3</accession>
<feature type="region of interest" description="Disordered" evidence="1">
    <location>
        <begin position="221"/>
        <end position="245"/>
    </location>
</feature>
<evidence type="ECO:0000313" key="2">
    <source>
        <dbReference type="EMBL" id="KAG1780435.1"/>
    </source>
</evidence>
<evidence type="ECO:0000313" key="3">
    <source>
        <dbReference type="Proteomes" id="UP000714275"/>
    </source>
</evidence>
<organism evidence="2 3">
    <name type="scientific">Suillus placidus</name>
    <dbReference type="NCBI Taxonomy" id="48579"/>
    <lineage>
        <taxon>Eukaryota</taxon>
        <taxon>Fungi</taxon>
        <taxon>Dikarya</taxon>
        <taxon>Basidiomycota</taxon>
        <taxon>Agaricomycotina</taxon>
        <taxon>Agaricomycetes</taxon>
        <taxon>Agaricomycetidae</taxon>
        <taxon>Boletales</taxon>
        <taxon>Suillineae</taxon>
        <taxon>Suillaceae</taxon>
        <taxon>Suillus</taxon>
    </lineage>
</organism>
<dbReference type="EMBL" id="JABBWD010000009">
    <property type="protein sequence ID" value="KAG1780435.1"/>
    <property type="molecule type" value="Genomic_DNA"/>
</dbReference>
<comment type="caution">
    <text evidence="2">The sequence shown here is derived from an EMBL/GenBank/DDBJ whole genome shotgun (WGS) entry which is preliminary data.</text>
</comment>
<protein>
    <submittedName>
        <fullName evidence="2">Uncharacterized protein</fullName>
    </submittedName>
</protein>
<feature type="compositionally biased region" description="Basic residues" evidence="1">
    <location>
        <begin position="229"/>
        <end position="245"/>
    </location>
</feature>
<feature type="compositionally biased region" description="Basic residues" evidence="1">
    <location>
        <begin position="124"/>
        <end position="134"/>
    </location>
</feature>
<feature type="region of interest" description="Disordered" evidence="1">
    <location>
        <begin position="124"/>
        <end position="171"/>
    </location>
</feature>
<name>A0A9P7D4Y3_9AGAM</name>